<feature type="compositionally biased region" description="Low complexity" evidence="1">
    <location>
        <begin position="340"/>
        <end position="350"/>
    </location>
</feature>
<evidence type="ECO:0000313" key="2">
    <source>
        <dbReference type="EMBL" id="PVD28285.1"/>
    </source>
</evidence>
<dbReference type="Proteomes" id="UP000245119">
    <property type="component" value="Linkage Group LG6"/>
</dbReference>
<feature type="region of interest" description="Disordered" evidence="1">
    <location>
        <begin position="1"/>
        <end position="28"/>
    </location>
</feature>
<feature type="compositionally biased region" description="Acidic residues" evidence="1">
    <location>
        <begin position="386"/>
        <end position="403"/>
    </location>
</feature>
<feature type="region of interest" description="Disordered" evidence="1">
    <location>
        <begin position="221"/>
        <end position="415"/>
    </location>
</feature>
<protein>
    <submittedName>
        <fullName evidence="2">Uncharacterized protein</fullName>
    </submittedName>
</protein>
<feature type="compositionally biased region" description="Polar residues" evidence="1">
    <location>
        <begin position="16"/>
        <end position="26"/>
    </location>
</feature>
<accession>A0A2T7P4D8</accession>
<feature type="compositionally biased region" description="Basic and acidic residues" evidence="1">
    <location>
        <begin position="404"/>
        <end position="415"/>
    </location>
</feature>
<sequence length="1000" mass="112667">MGETNHVISPKEEKISQNGSQTTDSAQPGVHVAAKNAGEETAHVQLSPFPYSGIEICGICIICGYVLFMCIHKKRKYWKNESTEADFTDEKKLQKKNYPLWNAEDTSEGPKDASIFKSTGNWPFQMAEYEKMINLMAPVLFQGPYETLFDETFIVGPKTHVHTLIHENAKVKTASFQSPEWTQEITCGTSGLGVLEVEVNPVIPSFGRVASKNANNCIKRQPENDEKHDRSSSIPPSANSNNPQSDYKADFSMRIPEKRYNNIPLSEKLREERRPRPTQETLEYYLEKKLKSGGRKPTSGNHLTSHSKEEVWDSFKSDIDESGGPVEGMSGDQGASADIRGSNSTSAGSSGDDDDDDDEDNRNRQKHVDHKQEGYQRRKIKKNRQEEEEEEKEKEEEEEDNDSSFDRDGKTCQRDDLDDQFDVSRQLEAEHPMSRQLATRHPMSRQLATRHPMSRQLATRHPMFMSRQQFLLRQLATGHPMSRQQPTRHLTELILASNSPLWLLLFRNLFSTSSRWLQNLSIITVSPSAGPYVVWNNCYQTTLTEQLRASQNFSHATLTGLLTINHNCHSTLGLERIHIYFILTGQCRAGQNCCHAICTGPSGVCPVYWPAQLGCFYCEILWLLVGCLQSSFCPMQEEELSWHSLPSQTCFQFPLAEGSHTIWVSGWVSRETESLHVLCILPSVPSRTPSLESFSQFLARDSYPRSYSGTRSLLPHGHISMDTANSAIHNQQALSEMLLRVLAEISRAAPLASVLSNQALASNSSQCFQSEACRRNRCPQRVLRESCGEISAAHSSRHNERSVHMYNCGQDSIVNEVNAITAVASQEAASQQAVTGRQRTAQHEVTSLQAGSSHLVQHRDDEQNEQPCLRIRGQFTVITTPDNDDEGNEGLIHLVQIFPCLRLRSSVTLIAQPEEDDDVDNEETSMLLFMPSSDSLALSIHPVQQEPGICNLSNGRKGLLEKEYHRPRLPHIKQTFYQLLKCDVQSSKNLIIQKCSSRTY</sequence>
<name>A0A2T7P4D8_POMCA</name>
<feature type="region of interest" description="Disordered" evidence="1">
    <location>
        <begin position="429"/>
        <end position="450"/>
    </location>
</feature>
<feature type="compositionally biased region" description="Basic and acidic residues" evidence="1">
    <location>
        <begin position="267"/>
        <end position="277"/>
    </location>
</feature>
<keyword evidence="3" id="KW-1185">Reference proteome</keyword>
<gene>
    <name evidence="2" type="ORF">C0Q70_10872</name>
</gene>
<feature type="compositionally biased region" description="Basic and acidic residues" evidence="1">
    <location>
        <begin position="306"/>
        <end position="319"/>
    </location>
</feature>
<feature type="compositionally biased region" description="Acidic residues" evidence="1">
    <location>
        <begin position="351"/>
        <end position="360"/>
    </location>
</feature>
<feature type="compositionally biased region" description="Low complexity" evidence="1">
    <location>
        <begin position="232"/>
        <end position="245"/>
    </location>
</feature>
<dbReference type="OrthoDB" id="1711136at2759"/>
<dbReference type="EMBL" id="PZQS01000006">
    <property type="protein sequence ID" value="PVD28285.1"/>
    <property type="molecule type" value="Genomic_DNA"/>
</dbReference>
<evidence type="ECO:0000256" key="1">
    <source>
        <dbReference type="SAM" id="MobiDB-lite"/>
    </source>
</evidence>
<comment type="caution">
    <text evidence="2">The sequence shown here is derived from an EMBL/GenBank/DDBJ whole genome shotgun (WGS) entry which is preliminary data.</text>
</comment>
<feature type="compositionally biased region" description="Basic and acidic residues" evidence="1">
    <location>
        <begin position="247"/>
        <end position="260"/>
    </location>
</feature>
<dbReference type="AlphaFoldDB" id="A0A2T7P4D8"/>
<feature type="compositionally biased region" description="Basic and acidic residues" evidence="1">
    <location>
        <begin position="221"/>
        <end position="231"/>
    </location>
</feature>
<proteinExistence type="predicted"/>
<reference evidence="2 3" key="1">
    <citation type="submission" date="2018-04" db="EMBL/GenBank/DDBJ databases">
        <title>The genome of golden apple snail Pomacea canaliculata provides insight into stress tolerance and invasive adaptation.</title>
        <authorList>
            <person name="Liu C."/>
            <person name="Liu B."/>
            <person name="Ren Y."/>
            <person name="Zhang Y."/>
            <person name="Wang H."/>
            <person name="Li S."/>
            <person name="Jiang F."/>
            <person name="Yin L."/>
            <person name="Zhang G."/>
            <person name="Qian W."/>
            <person name="Fan W."/>
        </authorList>
    </citation>
    <scope>NUCLEOTIDE SEQUENCE [LARGE SCALE GENOMIC DNA]</scope>
    <source>
        <strain evidence="2">SZHN2017</strain>
        <tissue evidence="2">Muscle</tissue>
    </source>
</reference>
<evidence type="ECO:0000313" key="3">
    <source>
        <dbReference type="Proteomes" id="UP000245119"/>
    </source>
</evidence>
<organism evidence="2 3">
    <name type="scientific">Pomacea canaliculata</name>
    <name type="common">Golden apple snail</name>
    <dbReference type="NCBI Taxonomy" id="400727"/>
    <lineage>
        <taxon>Eukaryota</taxon>
        <taxon>Metazoa</taxon>
        <taxon>Spiralia</taxon>
        <taxon>Lophotrochozoa</taxon>
        <taxon>Mollusca</taxon>
        <taxon>Gastropoda</taxon>
        <taxon>Caenogastropoda</taxon>
        <taxon>Architaenioglossa</taxon>
        <taxon>Ampullarioidea</taxon>
        <taxon>Ampullariidae</taxon>
        <taxon>Pomacea</taxon>
    </lineage>
</organism>